<dbReference type="OrthoDB" id="2609247at2"/>
<reference evidence="2" key="2">
    <citation type="journal article" date="2019" name="Genome Biol. Evol.">
        <title>Day and night: Metabolic profiles and evolutionary relationships of six axenic non-marine cyanobacteria.</title>
        <authorList>
            <person name="Will S.E."/>
            <person name="Henke P."/>
            <person name="Boedeker C."/>
            <person name="Huang S."/>
            <person name="Brinkmann H."/>
            <person name="Rohde M."/>
            <person name="Jarek M."/>
            <person name="Friedl T."/>
            <person name="Seufert S."/>
            <person name="Schumacher M."/>
            <person name="Overmann J."/>
            <person name="Neumann-Schaal M."/>
            <person name="Petersen J."/>
        </authorList>
    </citation>
    <scope>NUCLEOTIDE SEQUENCE [LARGE SCALE GENOMIC DNA]</scope>
    <source>
        <strain evidence="2">PCC 7102</strain>
    </source>
</reference>
<dbReference type="Gene3D" id="3.40.630.30">
    <property type="match status" value="1"/>
</dbReference>
<evidence type="ECO:0000313" key="2">
    <source>
        <dbReference type="EMBL" id="RUS94722.1"/>
    </source>
</evidence>
<feature type="domain" description="N-acetyltransferase" evidence="1">
    <location>
        <begin position="1"/>
        <end position="144"/>
    </location>
</feature>
<dbReference type="GO" id="GO:0016747">
    <property type="term" value="F:acyltransferase activity, transferring groups other than amino-acyl groups"/>
    <property type="evidence" value="ECO:0007669"/>
    <property type="project" value="InterPro"/>
</dbReference>
<comment type="caution">
    <text evidence="2">The sequence shown here is derived from an EMBL/GenBank/DDBJ whole genome shotgun (WGS) entry which is preliminary data.</text>
</comment>
<name>A0A433ULP6_9CYAN</name>
<dbReference type="AlphaFoldDB" id="A0A433ULP6"/>
<evidence type="ECO:0000259" key="1">
    <source>
        <dbReference type="PROSITE" id="PS51186"/>
    </source>
</evidence>
<proteinExistence type="predicted"/>
<dbReference type="CDD" id="cd04301">
    <property type="entry name" value="NAT_SF"/>
    <property type="match status" value="1"/>
</dbReference>
<accession>A0A433ULP6</accession>
<protein>
    <recommendedName>
        <fullName evidence="1">N-acetyltransferase domain-containing protein</fullName>
    </recommendedName>
</protein>
<keyword evidence="3" id="KW-1185">Reference proteome</keyword>
<dbReference type="Proteomes" id="UP000271624">
    <property type="component" value="Unassembled WGS sequence"/>
</dbReference>
<evidence type="ECO:0000313" key="3">
    <source>
        <dbReference type="Proteomes" id="UP000271624"/>
    </source>
</evidence>
<dbReference type="SUPFAM" id="SSF55729">
    <property type="entry name" value="Acyl-CoA N-acyltransferases (Nat)"/>
    <property type="match status" value="1"/>
</dbReference>
<organism evidence="2 3">
    <name type="scientific">Dulcicalothrix desertica PCC 7102</name>
    <dbReference type="NCBI Taxonomy" id="232991"/>
    <lineage>
        <taxon>Bacteria</taxon>
        <taxon>Bacillati</taxon>
        <taxon>Cyanobacteriota</taxon>
        <taxon>Cyanophyceae</taxon>
        <taxon>Nostocales</taxon>
        <taxon>Calotrichaceae</taxon>
        <taxon>Dulcicalothrix</taxon>
    </lineage>
</organism>
<dbReference type="RefSeq" id="WP_127087191.1">
    <property type="nucleotide sequence ID" value="NZ_RSCL01000046.1"/>
</dbReference>
<dbReference type="InterPro" id="IPR016181">
    <property type="entry name" value="Acyl_CoA_acyltransferase"/>
</dbReference>
<reference evidence="2" key="1">
    <citation type="submission" date="2018-12" db="EMBL/GenBank/DDBJ databases">
        <authorList>
            <person name="Will S."/>
            <person name="Neumann-Schaal M."/>
            <person name="Henke P."/>
        </authorList>
    </citation>
    <scope>NUCLEOTIDE SEQUENCE</scope>
    <source>
        <strain evidence="2">PCC 7102</strain>
    </source>
</reference>
<dbReference type="PROSITE" id="PS51186">
    <property type="entry name" value="GNAT"/>
    <property type="match status" value="1"/>
</dbReference>
<sequence length="293" mass="34065">MYLLNTLEKSAATHCESLTFPNFRDSLRNIDSEQSIVAISASHQEQPVGLVLAKICEDNQSAEVLSIFVKVSYRNTGLGTSLLKRLEQELQTRGCKKVEIVYMAGQPTTAVLEHLLQKCHWELPQSRMLVCRGDNKVLEAEWVKKYSHLPSEYSIFPWEEITEQERQAMKKQQEIQPWIPEDLIPFQYENNFEPLNSLGLRYKEQVVGWVINHRFSSDTIRYTCSFVRKDLQKMGRIISLYAEAGKRQCQANIFKCIWTVPLQHQGMVNFVKRYWIPYLNSLKETRGSCKVLI</sequence>
<gene>
    <name evidence="2" type="ORF">DSM106972_092570</name>
</gene>
<dbReference type="Pfam" id="PF00583">
    <property type="entry name" value="Acetyltransf_1"/>
    <property type="match status" value="1"/>
</dbReference>
<dbReference type="InterPro" id="IPR000182">
    <property type="entry name" value="GNAT_dom"/>
</dbReference>
<dbReference type="EMBL" id="RSCL01000046">
    <property type="protein sequence ID" value="RUS94722.1"/>
    <property type="molecule type" value="Genomic_DNA"/>
</dbReference>